<dbReference type="Gene3D" id="3.40.50.10190">
    <property type="entry name" value="BRCT domain"/>
    <property type="match status" value="1"/>
</dbReference>
<dbReference type="GO" id="GO:0006281">
    <property type="term" value="P:DNA repair"/>
    <property type="evidence" value="ECO:0007669"/>
    <property type="project" value="UniProtKB-KW"/>
</dbReference>
<feature type="binding site" evidence="10">
    <location>
        <begin position="90"/>
        <end position="91"/>
    </location>
    <ligand>
        <name>NAD(+)</name>
        <dbReference type="ChEBI" id="CHEBI:57540"/>
    </ligand>
</feature>
<dbReference type="SMART" id="SM00532">
    <property type="entry name" value="LIGANc"/>
    <property type="match status" value="1"/>
</dbReference>
<evidence type="ECO:0000256" key="3">
    <source>
        <dbReference type="ARBA" id="ARBA00022705"/>
    </source>
</evidence>
<feature type="binding site" evidence="10">
    <location>
        <position position="378"/>
    </location>
    <ligand>
        <name>Zn(2+)</name>
        <dbReference type="ChEBI" id="CHEBI:29105"/>
    </ligand>
</feature>
<dbReference type="Pfam" id="PF00533">
    <property type="entry name" value="BRCT"/>
    <property type="match status" value="1"/>
</dbReference>
<protein>
    <recommendedName>
        <fullName evidence="10">DNA ligase</fullName>
        <ecNumber evidence="10">6.5.1.2</ecNumber>
    </recommendedName>
    <alternativeName>
        <fullName evidence="10">Polydeoxyribonucleotide synthase [NAD(+)]</fullName>
    </alternativeName>
</protein>
<dbReference type="RefSeq" id="WP_090714985.1">
    <property type="nucleotide sequence ID" value="NZ_CAESAP020000081.1"/>
</dbReference>
<dbReference type="InterPro" id="IPR013840">
    <property type="entry name" value="DNAligase_N"/>
</dbReference>
<feature type="binding site" evidence="10">
    <location>
        <position position="144"/>
    </location>
    <ligand>
        <name>NAD(+)</name>
        <dbReference type="ChEBI" id="CHEBI:57540"/>
    </ligand>
</feature>
<dbReference type="PROSITE" id="PS50172">
    <property type="entry name" value="BRCT"/>
    <property type="match status" value="1"/>
</dbReference>
<comment type="function">
    <text evidence="1 10">DNA ligase that catalyzes the formation of phosphodiester linkages between 5'-phosphoryl and 3'-hydroxyl groups in double-stranded DNA using NAD as a coenzyme and as the energy source for the reaction. It is essential for DNA replication and repair of damaged DNA.</text>
</comment>
<gene>
    <name evidence="10" type="primary">ligA</name>
    <name evidence="12" type="ORF">BAZSYMA_ACONTIG00081_4</name>
</gene>
<comment type="catalytic activity">
    <reaction evidence="9 10">
        <text>NAD(+) + (deoxyribonucleotide)n-3'-hydroxyl + 5'-phospho-(deoxyribonucleotide)m = (deoxyribonucleotide)n+m + AMP + beta-nicotinamide D-nucleotide.</text>
        <dbReference type="EC" id="6.5.1.2"/>
    </reaction>
</comment>
<feature type="binding site" evidence="10">
    <location>
        <position position="175"/>
    </location>
    <ligand>
        <name>NAD(+)</name>
        <dbReference type="ChEBI" id="CHEBI:57540"/>
    </ligand>
</feature>
<feature type="binding site" evidence="10">
    <location>
        <position position="375"/>
    </location>
    <ligand>
        <name>Zn(2+)</name>
        <dbReference type="ChEBI" id="CHEBI:29105"/>
    </ligand>
</feature>
<evidence type="ECO:0000256" key="10">
    <source>
        <dbReference type="HAMAP-Rule" id="MF_01588"/>
    </source>
</evidence>
<dbReference type="InterPro" id="IPR012340">
    <property type="entry name" value="NA-bd_OB-fold"/>
</dbReference>
<comment type="similarity">
    <text evidence="10">Belongs to the NAD-dependent DNA ligase family. LigA subfamily.</text>
</comment>
<dbReference type="Pfam" id="PF14520">
    <property type="entry name" value="HHH_5"/>
    <property type="match status" value="1"/>
</dbReference>
<dbReference type="InterPro" id="IPR010994">
    <property type="entry name" value="RuvA_2-like"/>
</dbReference>
<keyword evidence="6 10" id="KW-0862">Zinc</keyword>
<dbReference type="PIRSF" id="PIRSF001604">
    <property type="entry name" value="LigA"/>
    <property type="match status" value="1"/>
</dbReference>
<evidence type="ECO:0000313" key="13">
    <source>
        <dbReference type="Proteomes" id="UP000198988"/>
    </source>
</evidence>
<evidence type="ECO:0000256" key="7">
    <source>
        <dbReference type="ARBA" id="ARBA00023027"/>
    </source>
</evidence>
<dbReference type="SUPFAM" id="SSF47781">
    <property type="entry name" value="RuvA domain 2-like"/>
    <property type="match status" value="1"/>
</dbReference>
<dbReference type="Pfam" id="PF03120">
    <property type="entry name" value="OB_DNA_ligase"/>
    <property type="match status" value="1"/>
</dbReference>
<dbReference type="OrthoDB" id="9759736at2"/>
<evidence type="ECO:0000259" key="11">
    <source>
        <dbReference type="PROSITE" id="PS50172"/>
    </source>
</evidence>
<accession>A0A1H6K566</accession>
<evidence type="ECO:0000256" key="5">
    <source>
        <dbReference type="ARBA" id="ARBA00022763"/>
    </source>
</evidence>
<dbReference type="CDD" id="cd17748">
    <property type="entry name" value="BRCT_DNA_ligase_like"/>
    <property type="match status" value="1"/>
</dbReference>
<keyword evidence="10" id="KW-0464">Manganese</keyword>
<dbReference type="Gene3D" id="3.30.470.30">
    <property type="entry name" value="DNA ligase/mRNA capping enzyme"/>
    <property type="match status" value="2"/>
</dbReference>
<dbReference type="Proteomes" id="UP000198988">
    <property type="component" value="Unassembled WGS sequence"/>
</dbReference>
<dbReference type="Pfam" id="PF01653">
    <property type="entry name" value="DNA_ligase_aden"/>
    <property type="match status" value="1"/>
</dbReference>
<dbReference type="SUPFAM" id="SSF52113">
    <property type="entry name" value="BRCT domain"/>
    <property type="match status" value="1"/>
</dbReference>
<dbReference type="AlphaFoldDB" id="A0A1H6K566"/>
<dbReference type="SUPFAM" id="SSF56091">
    <property type="entry name" value="DNA ligase/mRNA capping enzyme, catalytic domain"/>
    <property type="match status" value="1"/>
</dbReference>
<dbReference type="GO" id="GO:0006260">
    <property type="term" value="P:DNA replication"/>
    <property type="evidence" value="ECO:0007669"/>
    <property type="project" value="UniProtKB-KW"/>
</dbReference>
<sequence>MALAPAIRDKIVRQEILVDELSDQQLADFCIALNTAYRDGNPMVSDKDYDFVYLPALKKRLPAHPLLQAIEPEGTGFSTDKVLLPEIMLSIDKAYSQEEVDKWLERIKKSAIEIDFDIRTIQIKATPKLDGFAGYDDGIRLYTRGDGKKGSDISRVFDRGLQVYKGADRGQGAGEIVVQKSYFEQYLSADFEYPRNFQASLIKEKALDEKAEQAIKNKAALFVPFNQLPHWLGNMDDLKTQFDMVVQDALSEVDFDVDGVVFEITNDDLKTHMGANRKFHRWQIAFKENKDKAQVKVLSVTPQVGRTGKITPVAELEPTLLSGATINRASAHHYGLVKEQGLGTDSVIELTRSGLVIPKINKVLKPTEPNIPTVCPSCDKTLQWESDFLICVNHSECPAQVIGKMEYFFKILGNNDGFGAATIKKLYKNDVRKISEIYTLAHSDLTKMGFGNKTSENLIAERHKSITEQIEDWRFLAAFGITRLGMGNCENLLRSCLLSDIFALSLEKIANIEGFAELTAQAVVTGLQDVKNEFSLLSQHGFNLETTPLQNEGVEFTHMLAGKKIVFTGKMSGSRSEMKKNAKSIGIQVVVSVSAKTDYLVIGENVGQKKIEAAEKFDVEVLTEENYLTMIG</sequence>
<feature type="domain" description="BRCT" evidence="11">
    <location>
        <begin position="555"/>
        <end position="632"/>
    </location>
</feature>
<feature type="binding site" evidence="10">
    <location>
        <position position="391"/>
    </location>
    <ligand>
        <name>Zn(2+)</name>
        <dbReference type="ChEBI" id="CHEBI:29105"/>
    </ligand>
</feature>
<keyword evidence="2 10" id="KW-0436">Ligase</keyword>
<keyword evidence="4 10" id="KW-0479">Metal-binding</keyword>
<dbReference type="GO" id="GO:0046872">
    <property type="term" value="F:metal ion binding"/>
    <property type="evidence" value="ECO:0007669"/>
    <property type="project" value="UniProtKB-KW"/>
</dbReference>
<evidence type="ECO:0000256" key="1">
    <source>
        <dbReference type="ARBA" id="ARBA00004067"/>
    </source>
</evidence>
<dbReference type="InterPro" id="IPR013839">
    <property type="entry name" value="DNAligase_adenylation"/>
</dbReference>
<keyword evidence="8 10" id="KW-0234">DNA repair</keyword>
<dbReference type="InterPro" id="IPR004150">
    <property type="entry name" value="NAD_DNA_ligase_OB"/>
</dbReference>
<evidence type="ECO:0000256" key="9">
    <source>
        <dbReference type="ARBA" id="ARBA00034005"/>
    </source>
</evidence>
<keyword evidence="5 10" id="KW-0227">DNA damage</keyword>
<reference evidence="13" key="1">
    <citation type="submission" date="2016-06" db="EMBL/GenBank/DDBJ databases">
        <authorList>
            <person name="Petersen J."/>
            <person name="Sayavedra L."/>
        </authorList>
    </citation>
    <scope>NUCLEOTIDE SEQUENCE [LARGE SCALE GENOMIC DNA]</scope>
    <source>
        <strain evidence="13">BazSymA</strain>
    </source>
</reference>
<evidence type="ECO:0000256" key="2">
    <source>
        <dbReference type="ARBA" id="ARBA00022598"/>
    </source>
</evidence>
<comment type="caution">
    <text evidence="10">Lacks conserved residue(s) required for the propagation of feature annotation.</text>
</comment>
<dbReference type="SUPFAM" id="SSF50249">
    <property type="entry name" value="Nucleic acid-binding proteins"/>
    <property type="match status" value="1"/>
</dbReference>
<evidence type="ECO:0000256" key="4">
    <source>
        <dbReference type="ARBA" id="ARBA00022723"/>
    </source>
</evidence>
<dbReference type="EMBL" id="CDSC02000085">
    <property type="protein sequence ID" value="SEH66643.1"/>
    <property type="molecule type" value="Genomic_DNA"/>
</dbReference>
<feature type="binding site" evidence="10">
    <location>
        <begin position="46"/>
        <end position="50"/>
    </location>
    <ligand>
        <name>NAD(+)</name>
        <dbReference type="ChEBI" id="CHEBI:57540"/>
    </ligand>
</feature>
<keyword evidence="7 10" id="KW-0520">NAD</keyword>
<feature type="active site" description="N6-AMP-lysine intermediate" evidence="10">
    <location>
        <position position="128"/>
    </location>
</feature>
<dbReference type="GO" id="GO:0003911">
    <property type="term" value="F:DNA ligase (NAD+) activity"/>
    <property type="evidence" value="ECO:0007669"/>
    <property type="project" value="UniProtKB-UniRule"/>
</dbReference>
<evidence type="ECO:0000256" key="6">
    <source>
        <dbReference type="ARBA" id="ARBA00022833"/>
    </source>
</evidence>
<dbReference type="HAMAP" id="MF_01588">
    <property type="entry name" value="DNA_ligase_A"/>
    <property type="match status" value="1"/>
</dbReference>
<proteinExistence type="inferred from homology"/>
<dbReference type="InterPro" id="IPR001357">
    <property type="entry name" value="BRCT_dom"/>
</dbReference>
<dbReference type="InterPro" id="IPR036420">
    <property type="entry name" value="BRCT_dom_sf"/>
</dbReference>
<name>A0A1H6K566_9GAMM</name>
<dbReference type="Gene3D" id="2.40.50.140">
    <property type="entry name" value="Nucleic acid-binding proteins"/>
    <property type="match status" value="1"/>
</dbReference>
<keyword evidence="3 10" id="KW-0235">DNA replication</keyword>
<dbReference type="InterPro" id="IPR001679">
    <property type="entry name" value="DNA_ligase"/>
</dbReference>
<dbReference type="EC" id="6.5.1.2" evidence="10"/>
<feature type="binding site" evidence="10">
    <location>
        <position position="287"/>
    </location>
    <ligand>
        <name>NAD(+)</name>
        <dbReference type="ChEBI" id="CHEBI:57540"/>
    </ligand>
</feature>
<organism evidence="12 13">
    <name type="scientific">Bathymodiolus azoricus thioautotrophic gill symbiont</name>
    <dbReference type="NCBI Taxonomy" id="235205"/>
    <lineage>
        <taxon>Bacteria</taxon>
        <taxon>Pseudomonadati</taxon>
        <taxon>Pseudomonadota</taxon>
        <taxon>Gammaproteobacteria</taxon>
        <taxon>sulfur-oxidizing symbionts</taxon>
    </lineage>
</organism>
<evidence type="ECO:0000313" key="12">
    <source>
        <dbReference type="EMBL" id="SEH66643.1"/>
    </source>
</evidence>
<evidence type="ECO:0000256" key="8">
    <source>
        <dbReference type="ARBA" id="ARBA00023204"/>
    </source>
</evidence>
<comment type="cofactor">
    <cofactor evidence="10">
        <name>Mg(2+)</name>
        <dbReference type="ChEBI" id="CHEBI:18420"/>
    </cofactor>
    <cofactor evidence="10">
        <name>Mn(2+)</name>
        <dbReference type="ChEBI" id="CHEBI:29035"/>
    </cofactor>
</comment>
<keyword evidence="10" id="KW-0460">Magnesium</keyword>
<dbReference type="Gene3D" id="1.10.150.20">
    <property type="entry name" value="5' to 3' exonuclease, C-terminal subdomain"/>
    <property type="match status" value="1"/>
</dbReference>
<feature type="binding site" evidence="10">
    <location>
        <position position="397"/>
    </location>
    <ligand>
        <name>Zn(2+)</name>
        <dbReference type="ChEBI" id="CHEBI:29105"/>
    </ligand>
</feature>